<evidence type="ECO:0000256" key="1">
    <source>
        <dbReference type="SAM" id="MobiDB-lite"/>
    </source>
</evidence>
<name>A0AAD6ST88_9AGAR</name>
<protein>
    <submittedName>
        <fullName evidence="2">Uncharacterized protein</fullName>
    </submittedName>
</protein>
<feature type="compositionally biased region" description="Basic and acidic residues" evidence="1">
    <location>
        <begin position="122"/>
        <end position="137"/>
    </location>
</feature>
<sequence length="137" mass="14937">MTQQHRGHVLAIRILSELYQGLPLAQGQATENSQSVSVPSLLPLVLGIAWLDAEGYQPTIVQFKLSKRCKAGAVGCEEQNEKRNETNYVHFLVQFARRIGEVKAVKTTDSGTDSDADSGADSEARIGARIDQKPESV</sequence>
<proteinExistence type="predicted"/>
<organism evidence="2 3">
    <name type="scientific">Mycena alexandri</name>
    <dbReference type="NCBI Taxonomy" id="1745969"/>
    <lineage>
        <taxon>Eukaryota</taxon>
        <taxon>Fungi</taxon>
        <taxon>Dikarya</taxon>
        <taxon>Basidiomycota</taxon>
        <taxon>Agaricomycotina</taxon>
        <taxon>Agaricomycetes</taxon>
        <taxon>Agaricomycetidae</taxon>
        <taxon>Agaricales</taxon>
        <taxon>Marasmiineae</taxon>
        <taxon>Mycenaceae</taxon>
        <taxon>Mycena</taxon>
    </lineage>
</organism>
<evidence type="ECO:0000313" key="2">
    <source>
        <dbReference type="EMBL" id="KAJ7032666.1"/>
    </source>
</evidence>
<dbReference type="AlphaFoldDB" id="A0AAD6ST88"/>
<keyword evidence="3" id="KW-1185">Reference proteome</keyword>
<dbReference type="EMBL" id="JARJCM010000071">
    <property type="protein sequence ID" value="KAJ7032666.1"/>
    <property type="molecule type" value="Genomic_DNA"/>
</dbReference>
<comment type="caution">
    <text evidence="2">The sequence shown here is derived from an EMBL/GenBank/DDBJ whole genome shotgun (WGS) entry which is preliminary data.</text>
</comment>
<accession>A0AAD6ST88</accession>
<evidence type="ECO:0000313" key="3">
    <source>
        <dbReference type="Proteomes" id="UP001218188"/>
    </source>
</evidence>
<gene>
    <name evidence="2" type="ORF">C8F04DRAFT_1184857</name>
</gene>
<feature type="region of interest" description="Disordered" evidence="1">
    <location>
        <begin position="106"/>
        <end position="137"/>
    </location>
</feature>
<dbReference type="Proteomes" id="UP001218188">
    <property type="component" value="Unassembled WGS sequence"/>
</dbReference>
<reference evidence="2" key="1">
    <citation type="submission" date="2023-03" db="EMBL/GenBank/DDBJ databases">
        <title>Massive genome expansion in bonnet fungi (Mycena s.s.) driven by repeated elements and novel gene families across ecological guilds.</title>
        <authorList>
            <consortium name="Lawrence Berkeley National Laboratory"/>
            <person name="Harder C.B."/>
            <person name="Miyauchi S."/>
            <person name="Viragh M."/>
            <person name="Kuo A."/>
            <person name="Thoen E."/>
            <person name="Andreopoulos B."/>
            <person name="Lu D."/>
            <person name="Skrede I."/>
            <person name="Drula E."/>
            <person name="Henrissat B."/>
            <person name="Morin E."/>
            <person name="Kohler A."/>
            <person name="Barry K."/>
            <person name="LaButti K."/>
            <person name="Morin E."/>
            <person name="Salamov A."/>
            <person name="Lipzen A."/>
            <person name="Mereny Z."/>
            <person name="Hegedus B."/>
            <person name="Baldrian P."/>
            <person name="Stursova M."/>
            <person name="Weitz H."/>
            <person name="Taylor A."/>
            <person name="Grigoriev I.V."/>
            <person name="Nagy L.G."/>
            <person name="Martin F."/>
            <person name="Kauserud H."/>
        </authorList>
    </citation>
    <scope>NUCLEOTIDE SEQUENCE</scope>
    <source>
        <strain evidence="2">CBHHK200</strain>
    </source>
</reference>